<reference evidence="6 7" key="1">
    <citation type="submission" date="2021-03" db="EMBL/GenBank/DDBJ databases">
        <title>Genome sequencing of Marinobacter sp. LPB0319.</title>
        <authorList>
            <person name="Kim J."/>
        </authorList>
    </citation>
    <scope>NUCLEOTIDE SEQUENCE [LARGE SCALE GENOMIC DNA]</scope>
    <source>
        <strain evidence="6 7">LPB0319</strain>
    </source>
</reference>
<dbReference type="EMBL" id="CP071247">
    <property type="protein sequence ID" value="QSP95890.1"/>
    <property type="molecule type" value="Genomic_DNA"/>
</dbReference>
<dbReference type="PROSITE" id="PS01124">
    <property type="entry name" value="HTH_ARAC_FAMILY_2"/>
    <property type="match status" value="1"/>
</dbReference>
<keyword evidence="3" id="KW-0804">Transcription</keyword>
<accession>A0ABX7MU23</accession>
<dbReference type="Pfam" id="PF12833">
    <property type="entry name" value="HTH_18"/>
    <property type="match status" value="1"/>
</dbReference>
<dbReference type="RefSeq" id="WP_206645126.1">
    <property type="nucleotide sequence ID" value="NZ_CP071247.1"/>
</dbReference>
<dbReference type="Pfam" id="PF12625">
    <property type="entry name" value="Arabinose_bd"/>
    <property type="match status" value="1"/>
</dbReference>
<keyword evidence="7" id="KW-1185">Reference proteome</keyword>
<name>A0ABX7MU23_9GAMM</name>
<dbReference type="PRINTS" id="PR00032">
    <property type="entry name" value="HTHARAC"/>
</dbReference>
<sequence>MTVNAPLAENNDKPLVAASSTLALVHYLQRQGVLDAAKVEPILGHTIEALSAPDLRIPADAHYQFWQYAERVTGDPGVGLHAGQVVDPERMGLVGHVFFNCDTLGEAVTQYVRLHRLINESVTLSFEQTGNEAILTWQPDGAEHYCRQDMDRTLAAALCRTRHFIHPTITAQWVEVAHPRPDYASEYETLLGGPVRFDCPTTRLAFSSDHLSHPIPKRNPYVYSAVLKQVNGLLARLGSRRSFGRKIRRLISKQMSTDRIDADTLAKKCHMSRQTLYRRLKREGLSFHDLVEQVRQDKALRYVAGDHYALGEIAFLLGFSELSAFSRAFKRWTGQSPAQYRAKHQPPKTTSDKHSNIAKGSR</sequence>
<evidence type="ECO:0000256" key="4">
    <source>
        <dbReference type="SAM" id="MobiDB-lite"/>
    </source>
</evidence>
<dbReference type="PANTHER" id="PTHR47894:SF1">
    <property type="entry name" value="HTH-TYPE TRANSCRIPTIONAL REGULATOR VQSM"/>
    <property type="match status" value="1"/>
</dbReference>
<evidence type="ECO:0000313" key="7">
    <source>
        <dbReference type="Proteomes" id="UP000663555"/>
    </source>
</evidence>
<evidence type="ECO:0000256" key="3">
    <source>
        <dbReference type="ARBA" id="ARBA00023163"/>
    </source>
</evidence>
<gene>
    <name evidence="6" type="ORF">LPB19_05660</name>
</gene>
<dbReference type="Gene3D" id="1.10.10.60">
    <property type="entry name" value="Homeodomain-like"/>
    <property type="match status" value="1"/>
</dbReference>
<dbReference type="Proteomes" id="UP000663555">
    <property type="component" value="Chromosome"/>
</dbReference>
<dbReference type="InterPro" id="IPR032687">
    <property type="entry name" value="AraC-type_N"/>
</dbReference>
<evidence type="ECO:0000259" key="5">
    <source>
        <dbReference type="PROSITE" id="PS01124"/>
    </source>
</evidence>
<feature type="region of interest" description="Disordered" evidence="4">
    <location>
        <begin position="336"/>
        <end position="362"/>
    </location>
</feature>
<feature type="domain" description="HTH araC/xylS-type" evidence="5">
    <location>
        <begin position="245"/>
        <end position="343"/>
    </location>
</feature>
<dbReference type="PANTHER" id="PTHR47894">
    <property type="entry name" value="HTH-TYPE TRANSCRIPTIONAL REGULATOR GADX"/>
    <property type="match status" value="1"/>
</dbReference>
<dbReference type="SMART" id="SM00342">
    <property type="entry name" value="HTH_ARAC"/>
    <property type="match status" value="1"/>
</dbReference>
<protein>
    <submittedName>
        <fullName evidence="6">AraC family transcriptional regulator</fullName>
    </submittedName>
</protein>
<dbReference type="InterPro" id="IPR018060">
    <property type="entry name" value="HTH_AraC"/>
</dbReference>
<organism evidence="6 7">
    <name type="scientific">Marinobacter salinisoli</name>
    <dbReference type="NCBI Taxonomy" id="2769486"/>
    <lineage>
        <taxon>Bacteria</taxon>
        <taxon>Pseudomonadati</taxon>
        <taxon>Pseudomonadota</taxon>
        <taxon>Gammaproteobacteria</taxon>
        <taxon>Pseudomonadales</taxon>
        <taxon>Marinobacteraceae</taxon>
        <taxon>Marinobacter</taxon>
    </lineage>
</organism>
<evidence type="ECO:0000256" key="1">
    <source>
        <dbReference type="ARBA" id="ARBA00023015"/>
    </source>
</evidence>
<dbReference type="SUPFAM" id="SSF46689">
    <property type="entry name" value="Homeodomain-like"/>
    <property type="match status" value="1"/>
</dbReference>
<proteinExistence type="predicted"/>
<evidence type="ECO:0000313" key="6">
    <source>
        <dbReference type="EMBL" id="QSP95890.1"/>
    </source>
</evidence>
<evidence type="ECO:0000256" key="2">
    <source>
        <dbReference type="ARBA" id="ARBA00023125"/>
    </source>
</evidence>
<dbReference type="InterPro" id="IPR020449">
    <property type="entry name" value="Tscrpt_reg_AraC-type_HTH"/>
</dbReference>
<keyword evidence="2" id="KW-0238">DNA-binding</keyword>
<dbReference type="InterPro" id="IPR009057">
    <property type="entry name" value="Homeodomain-like_sf"/>
</dbReference>
<keyword evidence="1" id="KW-0805">Transcription regulation</keyword>